<evidence type="ECO:0000313" key="2">
    <source>
        <dbReference type="Proteomes" id="UP000016662"/>
    </source>
</evidence>
<dbReference type="RefSeq" id="WP_021682050.1">
    <property type="nucleotide sequence ID" value="NZ_KI260392.1"/>
</dbReference>
<keyword evidence="2" id="KW-1185">Reference proteome</keyword>
<organism evidence="1 2">
    <name type="scientific">Ruminococcus callidus ATCC 27760</name>
    <dbReference type="NCBI Taxonomy" id="411473"/>
    <lineage>
        <taxon>Bacteria</taxon>
        <taxon>Bacillati</taxon>
        <taxon>Bacillota</taxon>
        <taxon>Clostridia</taxon>
        <taxon>Eubacteriales</taxon>
        <taxon>Oscillospiraceae</taxon>
        <taxon>Ruminococcus</taxon>
    </lineage>
</organism>
<sequence length="69" mass="7999">MMYTSNNFDVKAKAMRKGVKLYQIAQHCNISESTFNRKMRGKLSDADRQMFLKAIDEISAEAEKYYLGL</sequence>
<dbReference type="Proteomes" id="UP000016662">
    <property type="component" value="Unassembled WGS sequence"/>
</dbReference>
<comment type="caution">
    <text evidence="1">The sequence shown here is derived from an EMBL/GenBank/DDBJ whole genome shotgun (WGS) entry which is preliminary data.</text>
</comment>
<protein>
    <submittedName>
        <fullName evidence="1">Uncharacterized protein</fullName>
    </submittedName>
</protein>
<reference evidence="1 2" key="1">
    <citation type="submission" date="2013-07" db="EMBL/GenBank/DDBJ databases">
        <authorList>
            <person name="Weinstock G."/>
            <person name="Sodergren E."/>
            <person name="Wylie T."/>
            <person name="Fulton L."/>
            <person name="Fulton R."/>
            <person name="Fronick C."/>
            <person name="O'Laughlin M."/>
            <person name="Godfrey J."/>
            <person name="Miner T."/>
            <person name="Herter B."/>
            <person name="Appelbaum E."/>
            <person name="Cordes M."/>
            <person name="Lek S."/>
            <person name="Wollam A."/>
            <person name="Pepin K.H."/>
            <person name="Palsikar V.B."/>
            <person name="Mitreva M."/>
            <person name="Wilson R.K."/>
        </authorList>
    </citation>
    <scope>NUCLEOTIDE SEQUENCE [LARGE SCALE GENOMIC DNA]</scope>
    <source>
        <strain evidence="1 2">ATCC 27760</strain>
    </source>
</reference>
<dbReference type="EMBL" id="AWVF01000075">
    <property type="protein sequence ID" value="ERJ96999.1"/>
    <property type="molecule type" value="Genomic_DNA"/>
</dbReference>
<accession>U2M5I6</accession>
<evidence type="ECO:0000313" key="1">
    <source>
        <dbReference type="EMBL" id="ERJ96999.1"/>
    </source>
</evidence>
<proteinExistence type="predicted"/>
<dbReference type="STRING" id="411473.RUMCAL_00627"/>
<name>U2M5I6_9FIRM</name>
<gene>
    <name evidence="1" type="ORF">RUMCAL_00627</name>
</gene>
<dbReference type="AlphaFoldDB" id="U2M5I6"/>
<dbReference type="PATRIC" id="fig|411473.3.peg.495"/>
<dbReference type="HOGENOM" id="CLU_191535_2_0_9"/>